<evidence type="ECO:0000256" key="4">
    <source>
        <dbReference type="ARBA" id="ARBA00022475"/>
    </source>
</evidence>
<feature type="transmembrane region" description="Helical" evidence="9">
    <location>
        <begin position="40"/>
        <end position="61"/>
    </location>
</feature>
<evidence type="ECO:0000256" key="7">
    <source>
        <dbReference type="ARBA" id="ARBA00023136"/>
    </source>
</evidence>
<protein>
    <submittedName>
        <fullName evidence="11">Amino acid/peptide transporter</fullName>
    </submittedName>
</protein>
<dbReference type="InterPro" id="IPR050171">
    <property type="entry name" value="MFS_Transporters"/>
</dbReference>
<dbReference type="Proteomes" id="UP000001823">
    <property type="component" value="Chromosome"/>
</dbReference>
<evidence type="ECO:0000256" key="6">
    <source>
        <dbReference type="ARBA" id="ARBA00022989"/>
    </source>
</evidence>
<dbReference type="Pfam" id="PF00854">
    <property type="entry name" value="PTR2"/>
    <property type="match status" value="2"/>
</dbReference>
<dbReference type="InterPro" id="IPR036259">
    <property type="entry name" value="MFS_trans_sf"/>
</dbReference>
<evidence type="ECO:0000259" key="10">
    <source>
        <dbReference type="PROSITE" id="PS50850"/>
    </source>
</evidence>
<sequence length="463" mass="50669">MAEAIKSTDFEVEKGNGRLKHPAGLYLLFFTEMWERFSYYGMRALLMLYLTASFVTGGLGYDVPSAARIYGAYTFLVYFTPIIGGEIADKFLGQKKSIMLGAAVMILGNLTLFGWQTRWALYLGLGFIIVGNAFFKPNISTIVGQLYEDGDKRKDSAFTIFYMGINLGSLIAPIICGLLAENFFATKSGEVILHYGFRYGFLAAGIGIILGEIIFITLSPKYLAHVGEIKREKNKKDVAKEKKPLTKQEKKRVAVILILASFVVFFWAGFEQAGTTLTLFAENATNRSLFGWTVPVAFFQSINPLFILILAPLFSKLWFTLANSKRGDLSIPTKMAMGMIVLGCGFLLMVFATMSLGGNVENPAVKASMFWLVGTYLFNTMGELCLSPIGLSMVSSLAPAKYASLLMGVWLASNGVANYLSGFIASFVEKLGALELFGSIAGVSIVLGLVLLLLSKKITAMME</sequence>
<feature type="transmembrane region" description="Helical" evidence="9">
    <location>
        <begin position="253"/>
        <end position="270"/>
    </location>
</feature>
<feature type="transmembrane region" description="Helical" evidence="9">
    <location>
        <begin position="119"/>
        <end position="135"/>
    </location>
</feature>
<organism evidence="11 12">
    <name type="scientific">Clostridium perfringens (strain ATCC 13124 / DSM 756 / JCM 1290 / NCIMB 6125 / NCTC 8237 / Type A)</name>
    <dbReference type="NCBI Taxonomy" id="195103"/>
    <lineage>
        <taxon>Bacteria</taxon>
        <taxon>Bacillati</taxon>
        <taxon>Bacillota</taxon>
        <taxon>Clostridia</taxon>
        <taxon>Eubacteriales</taxon>
        <taxon>Clostridiaceae</taxon>
        <taxon>Clostridium</taxon>
    </lineage>
</organism>
<keyword evidence="5 8" id="KW-0812">Transmembrane</keyword>
<dbReference type="PANTHER" id="PTHR23517:SF15">
    <property type="entry name" value="PROTON-DEPENDENT OLIGOPEPTIDE FAMILY TRANSPORT PROTEIN"/>
    <property type="match status" value="1"/>
</dbReference>
<keyword evidence="6 9" id="KW-1133">Transmembrane helix</keyword>
<dbReference type="eggNOG" id="COG3104">
    <property type="taxonomic scope" value="Bacteria"/>
</dbReference>
<reference evidence="11 12" key="1">
    <citation type="journal article" date="2006" name="Genome Res.">
        <title>Skewed genomic variability in strains of the toxigenic bacterial pathogen, Clostridium perfringens.</title>
        <authorList>
            <person name="Myers G.S."/>
            <person name="Rasko D.A."/>
            <person name="Cheung J.K."/>
            <person name="Ravel J."/>
            <person name="Seshadri R."/>
            <person name="Deboy R.T."/>
            <person name="Ren Q."/>
            <person name="Varga J."/>
            <person name="Awad M.M."/>
            <person name="Brinkac L.M."/>
            <person name="Daugherty S.C."/>
            <person name="Haft D.H."/>
            <person name="Dodson R.J."/>
            <person name="Madupu R."/>
            <person name="Nelson W.C."/>
            <person name="Rosovitz M.J."/>
            <person name="Sullivan S.A."/>
            <person name="Khouri H."/>
            <person name="Dimitrov G.I."/>
            <person name="Watkins K.L."/>
            <person name="Mulligan S."/>
            <person name="Benton J."/>
            <person name="Radune D."/>
            <person name="Fisher D.J."/>
            <person name="Atkins H.S."/>
            <person name="Hiscox T."/>
            <person name="Jost B.H."/>
            <person name="Billington S.J."/>
            <person name="Songer J.G."/>
            <person name="McClane B.A."/>
            <person name="Titball R.W."/>
            <person name="Rood J.I."/>
            <person name="Melville S.B."/>
            <person name="Paulsen I.T."/>
        </authorList>
    </citation>
    <scope>NUCLEOTIDE SEQUENCE [LARGE SCALE GENOMIC DNA]</scope>
    <source>
        <strain evidence="12">ATCC 13124 / DSM 756 / JCM 1290 / NCIMB 6125 / NCTC 8237 / S 107 / Type A</strain>
    </source>
</reference>
<dbReference type="NCBIfam" id="TIGR00924">
    <property type="entry name" value="yjdL_sub1_fam"/>
    <property type="match status" value="2"/>
</dbReference>
<feature type="transmembrane region" description="Helical" evidence="9">
    <location>
        <begin position="156"/>
        <end position="180"/>
    </location>
</feature>
<keyword evidence="3 8" id="KW-0813">Transport</keyword>
<name>A0A0H2YUY0_CLOP1</name>
<feature type="transmembrane region" description="Helical" evidence="9">
    <location>
        <begin position="290"/>
        <end position="314"/>
    </location>
</feature>
<feature type="transmembrane region" description="Helical" evidence="9">
    <location>
        <begin position="97"/>
        <end position="113"/>
    </location>
</feature>
<dbReference type="InterPro" id="IPR018456">
    <property type="entry name" value="PTR2_symporter_CS"/>
</dbReference>
<evidence type="ECO:0000256" key="2">
    <source>
        <dbReference type="ARBA" id="ARBA00005982"/>
    </source>
</evidence>
<dbReference type="RefSeq" id="WP_003450292.1">
    <property type="nucleotide sequence ID" value="NC_008261.1"/>
</dbReference>
<dbReference type="InterPro" id="IPR005279">
    <property type="entry name" value="Dipep/tripep_permease"/>
</dbReference>
<evidence type="ECO:0000256" key="9">
    <source>
        <dbReference type="SAM" id="Phobius"/>
    </source>
</evidence>
<evidence type="ECO:0000256" key="1">
    <source>
        <dbReference type="ARBA" id="ARBA00004651"/>
    </source>
</evidence>
<dbReference type="GO" id="GO:0005886">
    <property type="term" value="C:plasma membrane"/>
    <property type="evidence" value="ECO:0007669"/>
    <property type="project" value="UniProtKB-SubCell"/>
</dbReference>
<feature type="domain" description="Major facilitator superfamily (MFS) profile" evidence="10">
    <location>
        <begin position="24"/>
        <end position="459"/>
    </location>
</feature>
<evidence type="ECO:0000313" key="12">
    <source>
        <dbReference type="Proteomes" id="UP000001823"/>
    </source>
</evidence>
<dbReference type="Gene3D" id="1.20.1250.20">
    <property type="entry name" value="MFS general substrate transporter like domains"/>
    <property type="match status" value="2"/>
</dbReference>
<feature type="transmembrane region" description="Helical" evidence="9">
    <location>
        <begin position="200"/>
        <end position="223"/>
    </location>
</feature>
<dbReference type="GeneID" id="93003133"/>
<dbReference type="CDD" id="cd17346">
    <property type="entry name" value="MFS_DtpA_like"/>
    <property type="match status" value="1"/>
</dbReference>
<evidence type="ECO:0000256" key="3">
    <source>
        <dbReference type="ARBA" id="ARBA00022448"/>
    </source>
</evidence>
<proteinExistence type="inferred from homology"/>
<dbReference type="KEGG" id="cpf:CPF_0523"/>
<dbReference type="FunFam" id="1.20.1250.20:FF:000146">
    <property type="entry name" value="Amino acid/peptide transporter"/>
    <property type="match status" value="1"/>
</dbReference>
<feature type="transmembrane region" description="Helical" evidence="9">
    <location>
        <begin position="369"/>
        <end position="391"/>
    </location>
</feature>
<dbReference type="SUPFAM" id="SSF103473">
    <property type="entry name" value="MFS general substrate transporter"/>
    <property type="match status" value="1"/>
</dbReference>
<evidence type="ECO:0000256" key="8">
    <source>
        <dbReference type="RuleBase" id="RU003755"/>
    </source>
</evidence>
<keyword evidence="7 9" id="KW-0472">Membrane</keyword>
<dbReference type="AlphaFoldDB" id="A0A0H2YUY0"/>
<dbReference type="GO" id="GO:1904680">
    <property type="term" value="F:peptide transmembrane transporter activity"/>
    <property type="evidence" value="ECO:0007669"/>
    <property type="project" value="InterPro"/>
</dbReference>
<dbReference type="InterPro" id="IPR020846">
    <property type="entry name" value="MFS_dom"/>
</dbReference>
<evidence type="ECO:0000256" key="5">
    <source>
        <dbReference type="ARBA" id="ARBA00022692"/>
    </source>
</evidence>
<dbReference type="PANTHER" id="PTHR23517">
    <property type="entry name" value="RESISTANCE PROTEIN MDTM, PUTATIVE-RELATED-RELATED"/>
    <property type="match status" value="1"/>
</dbReference>
<evidence type="ECO:0000313" key="11">
    <source>
        <dbReference type="EMBL" id="ABG84945.1"/>
    </source>
</evidence>
<feature type="transmembrane region" description="Helical" evidence="9">
    <location>
        <begin position="67"/>
        <end position="85"/>
    </location>
</feature>
<dbReference type="PROSITE" id="PS01023">
    <property type="entry name" value="PTR2_2"/>
    <property type="match status" value="1"/>
</dbReference>
<comment type="similarity">
    <text evidence="2 8">Belongs to the major facilitator superfamily. Proton-dependent oligopeptide transporter (POT/PTR) (TC 2.A.17) family.</text>
</comment>
<comment type="subcellular location">
    <subcellularLocation>
        <location evidence="1">Cell membrane</location>
        <topology evidence="1">Multi-pass membrane protein</topology>
    </subcellularLocation>
    <subcellularLocation>
        <location evidence="8">Membrane</location>
        <topology evidence="8">Multi-pass membrane protein</topology>
    </subcellularLocation>
</comment>
<feature type="transmembrane region" description="Helical" evidence="9">
    <location>
        <begin position="335"/>
        <end position="357"/>
    </location>
</feature>
<dbReference type="EMBL" id="CP000246">
    <property type="protein sequence ID" value="ABG84945.1"/>
    <property type="molecule type" value="Genomic_DNA"/>
</dbReference>
<dbReference type="GO" id="GO:0006857">
    <property type="term" value="P:oligopeptide transport"/>
    <property type="evidence" value="ECO:0007669"/>
    <property type="project" value="InterPro"/>
</dbReference>
<dbReference type="HOGENOM" id="CLU_004790_0_2_9"/>
<dbReference type="InterPro" id="IPR000109">
    <property type="entry name" value="POT_fam"/>
</dbReference>
<feature type="transmembrane region" description="Helical" evidence="9">
    <location>
        <begin position="436"/>
        <end position="454"/>
    </location>
</feature>
<feature type="transmembrane region" description="Helical" evidence="9">
    <location>
        <begin position="403"/>
        <end position="424"/>
    </location>
</feature>
<keyword evidence="12" id="KW-1185">Reference proteome</keyword>
<accession>A0A0H2YUY0</accession>
<dbReference type="PROSITE" id="PS50850">
    <property type="entry name" value="MFS"/>
    <property type="match status" value="1"/>
</dbReference>
<gene>
    <name evidence="11" type="ordered locus">CPF_0523</name>
</gene>
<dbReference type="STRING" id="195103.CPF_0523"/>
<keyword evidence="4" id="KW-1003">Cell membrane</keyword>
<dbReference type="PaxDb" id="195103-CPF_0523"/>